<dbReference type="PROSITE" id="PS51190">
    <property type="entry name" value="FATC"/>
    <property type="match status" value="1"/>
</dbReference>
<dbReference type="GO" id="GO:0005694">
    <property type="term" value="C:chromosome"/>
    <property type="evidence" value="ECO:0007669"/>
    <property type="project" value="TreeGrafter"/>
</dbReference>
<evidence type="ECO:0000256" key="1">
    <source>
        <dbReference type="ARBA" id="ARBA00004123"/>
    </source>
</evidence>
<dbReference type="SMART" id="SM00146">
    <property type="entry name" value="PI3Kc"/>
    <property type="match status" value="1"/>
</dbReference>
<dbReference type="GO" id="GO:0006281">
    <property type="term" value="P:DNA repair"/>
    <property type="evidence" value="ECO:0007669"/>
    <property type="project" value="UniProtKB-KW"/>
</dbReference>
<keyword evidence="5" id="KW-0808">Transferase</keyword>
<dbReference type="InterPro" id="IPR050517">
    <property type="entry name" value="DDR_Repair_Kinase"/>
</dbReference>
<evidence type="ECO:0000256" key="4">
    <source>
        <dbReference type="ARBA" id="ARBA00022527"/>
    </source>
</evidence>
<feature type="domain" description="FATC" evidence="16">
    <location>
        <begin position="2042"/>
        <end position="2074"/>
    </location>
</feature>
<dbReference type="PANTHER" id="PTHR11139:SF125">
    <property type="entry name" value="SERINE_THREONINE-PROTEIN KINASE MEC1"/>
    <property type="match status" value="1"/>
</dbReference>
<accession>A0AAD7AVV0</accession>
<dbReference type="CDD" id="cd00892">
    <property type="entry name" value="PIKKc_ATR"/>
    <property type="match status" value="1"/>
</dbReference>
<comment type="similarity">
    <text evidence="2">Belongs to the PI3/PI4-kinase family. ATM subfamily.</text>
</comment>
<evidence type="ECO:0000259" key="15">
    <source>
        <dbReference type="PROSITE" id="PS51189"/>
    </source>
</evidence>
<evidence type="ECO:0000313" key="17">
    <source>
        <dbReference type="EMBL" id="KAJ7368961.1"/>
    </source>
</evidence>
<dbReference type="SUPFAM" id="SSF56112">
    <property type="entry name" value="Protein kinase-like (PK-like)"/>
    <property type="match status" value="1"/>
</dbReference>
<comment type="subcellular location">
    <subcellularLocation>
        <location evidence="1">Nucleus</location>
    </subcellularLocation>
</comment>
<dbReference type="InterPro" id="IPR012993">
    <property type="entry name" value="UME"/>
</dbReference>
<keyword evidence="9" id="KW-0067">ATP-binding</keyword>
<dbReference type="GO" id="GO:0005524">
    <property type="term" value="F:ATP binding"/>
    <property type="evidence" value="ECO:0007669"/>
    <property type="project" value="UniProtKB-KW"/>
</dbReference>
<dbReference type="Pfam" id="PF00454">
    <property type="entry name" value="PI3_PI4_kinase"/>
    <property type="match status" value="1"/>
</dbReference>
<evidence type="ECO:0000256" key="9">
    <source>
        <dbReference type="ARBA" id="ARBA00022840"/>
    </source>
</evidence>
<keyword evidence="18" id="KW-1185">Reference proteome</keyword>
<dbReference type="Proteomes" id="UP001218218">
    <property type="component" value="Unassembled WGS sequence"/>
</dbReference>
<proteinExistence type="inferred from homology"/>
<keyword evidence="11" id="KW-0539">Nucleus</keyword>
<dbReference type="InterPro" id="IPR018936">
    <property type="entry name" value="PI3/4_kinase_CS"/>
</dbReference>
<dbReference type="InterPro" id="IPR036940">
    <property type="entry name" value="PI3/4_kinase_cat_sf"/>
</dbReference>
<dbReference type="GO" id="GO:0000723">
    <property type="term" value="P:telomere maintenance"/>
    <property type="evidence" value="ECO:0007669"/>
    <property type="project" value="TreeGrafter"/>
</dbReference>
<evidence type="ECO:0000256" key="5">
    <source>
        <dbReference type="ARBA" id="ARBA00022679"/>
    </source>
</evidence>
<evidence type="ECO:0000256" key="6">
    <source>
        <dbReference type="ARBA" id="ARBA00022741"/>
    </source>
</evidence>
<comment type="catalytic activity">
    <reaction evidence="12">
        <text>L-threonyl-[protein] + ATP = O-phospho-L-threonyl-[protein] + ADP + H(+)</text>
        <dbReference type="Rhea" id="RHEA:46608"/>
        <dbReference type="Rhea" id="RHEA-COMP:11060"/>
        <dbReference type="Rhea" id="RHEA-COMP:11605"/>
        <dbReference type="ChEBI" id="CHEBI:15378"/>
        <dbReference type="ChEBI" id="CHEBI:30013"/>
        <dbReference type="ChEBI" id="CHEBI:30616"/>
        <dbReference type="ChEBI" id="CHEBI:61977"/>
        <dbReference type="ChEBI" id="CHEBI:456216"/>
        <dbReference type="EC" id="2.7.11.1"/>
    </reaction>
</comment>
<dbReference type="InterPro" id="IPR000403">
    <property type="entry name" value="PI3/4_kinase_cat_dom"/>
</dbReference>
<dbReference type="InterPro" id="IPR014009">
    <property type="entry name" value="PIK_FAT"/>
</dbReference>
<name>A0AAD7AVV0_9AGAR</name>
<dbReference type="Gene3D" id="1.10.1070.11">
    <property type="entry name" value="Phosphatidylinositol 3-/4-kinase, catalytic domain"/>
    <property type="match status" value="1"/>
</dbReference>
<dbReference type="Pfam" id="PF02260">
    <property type="entry name" value="FATC"/>
    <property type="match status" value="1"/>
</dbReference>
<dbReference type="InterPro" id="IPR003152">
    <property type="entry name" value="FATC_dom"/>
</dbReference>
<dbReference type="Gene3D" id="1.25.10.10">
    <property type="entry name" value="Leucine-rich Repeat Variant"/>
    <property type="match status" value="2"/>
</dbReference>
<dbReference type="SMART" id="SM01343">
    <property type="entry name" value="FATC"/>
    <property type="match status" value="1"/>
</dbReference>
<dbReference type="InterPro" id="IPR016024">
    <property type="entry name" value="ARM-type_fold"/>
</dbReference>
<dbReference type="InterPro" id="IPR003151">
    <property type="entry name" value="PIK-rel_kinase_FAT"/>
</dbReference>
<evidence type="ECO:0000259" key="16">
    <source>
        <dbReference type="PROSITE" id="PS51190"/>
    </source>
</evidence>
<dbReference type="InterPro" id="IPR011009">
    <property type="entry name" value="Kinase-like_dom_sf"/>
</dbReference>
<evidence type="ECO:0000256" key="8">
    <source>
        <dbReference type="ARBA" id="ARBA00022777"/>
    </source>
</evidence>
<dbReference type="GO" id="GO:0005634">
    <property type="term" value="C:nucleus"/>
    <property type="evidence" value="ECO:0007669"/>
    <property type="project" value="UniProtKB-SubCell"/>
</dbReference>
<feature type="domain" description="PI3K/PI4K catalytic" evidence="14">
    <location>
        <begin position="1718"/>
        <end position="2034"/>
    </location>
</feature>
<dbReference type="Gene3D" id="3.30.1010.10">
    <property type="entry name" value="Phosphatidylinositol 3-kinase Catalytic Subunit, Chain A, domain 4"/>
    <property type="match status" value="1"/>
</dbReference>
<dbReference type="Pfam" id="PF08064">
    <property type="entry name" value="UME"/>
    <property type="match status" value="1"/>
</dbReference>
<dbReference type="GO" id="GO:0000077">
    <property type="term" value="P:DNA damage checkpoint signaling"/>
    <property type="evidence" value="ECO:0007669"/>
    <property type="project" value="TreeGrafter"/>
</dbReference>
<dbReference type="GO" id="GO:0004674">
    <property type="term" value="F:protein serine/threonine kinase activity"/>
    <property type="evidence" value="ECO:0007669"/>
    <property type="project" value="UniProtKB-KW"/>
</dbReference>
<dbReference type="SUPFAM" id="SSF48371">
    <property type="entry name" value="ARM repeat"/>
    <property type="match status" value="1"/>
</dbReference>
<feature type="domain" description="FAT" evidence="15">
    <location>
        <begin position="1052"/>
        <end position="1610"/>
    </location>
</feature>
<keyword evidence="4" id="KW-0723">Serine/threonine-protein kinase</keyword>
<dbReference type="SMART" id="SM00802">
    <property type="entry name" value="UME"/>
    <property type="match status" value="1"/>
</dbReference>
<dbReference type="InterPro" id="IPR011989">
    <property type="entry name" value="ARM-like"/>
</dbReference>
<dbReference type="EC" id="2.7.11.1" evidence="3"/>
<dbReference type="EMBL" id="JARIHO010000001">
    <property type="protein sequence ID" value="KAJ7368961.1"/>
    <property type="molecule type" value="Genomic_DNA"/>
</dbReference>
<evidence type="ECO:0000256" key="10">
    <source>
        <dbReference type="ARBA" id="ARBA00023204"/>
    </source>
</evidence>
<dbReference type="PROSITE" id="PS51189">
    <property type="entry name" value="FAT"/>
    <property type="match status" value="1"/>
</dbReference>
<comment type="caution">
    <text evidence="17">The sequence shown here is derived from an EMBL/GenBank/DDBJ whole genome shotgun (WGS) entry which is preliminary data.</text>
</comment>
<keyword evidence="8" id="KW-0418">Kinase</keyword>
<protein>
    <recommendedName>
        <fullName evidence="3">non-specific serine/threonine protein kinase</fullName>
        <ecNumber evidence="3">2.7.11.1</ecNumber>
    </recommendedName>
</protein>
<evidence type="ECO:0000256" key="13">
    <source>
        <dbReference type="ARBA" id="ARBA00048679"/>
    </source>
</evidence>
<evidence type="ECO:0000256" key="7">
    <source>
        <dbReference type="ARBA" id="ARBA00022763"/>
    </source>
</evidence>
<gene>
    <name evidence="17" type="ORF">DFH08DRAFT_36556</name>
</gene>
<dbReference type="InterPro" id="IPR057564">
    <property type="entry name" value="HEAT_ATR"/>
</dbReference>
<keyword evidence="6" id="KW-0547">Nucleotide-binding</keyword>
<dbReference type="Pfam" id="PF25030">
    <property type="entry name" value="M-HEAT_ATR"/>
    <property type="match status" value="1"/>
</dbReference>
<dbReference type="PANTHER" id="PTHR11139">
    <property type="entry name" value="ATAXIA TELANGIECTASIA MUTATED ATM -RELATED"/>
    <property type="match status" value="1"/>
</dbReference>
<dbReference type="PROSITE" id="PS50290">
    <property type="entry name" value="PI3_4_KINASE_3"/>
    <property type="match status" value="1"/>
</dbReference>
<evidence type="ECO:0000313" key="18">
    <source>
        <dbReference type="Proteomes" id="UP001218218"/>
    </source>
</evidence>
<dbReference type="InterPro" id="IPR056802">
    <property type="entry name" value="ATR-like_M-HEAT"/>
</dbReference>
<evidence type="ECO:0000256" key="2">
    <source>
        <dbReference type="ARBA" id="ARBA00010769"/>
    </source>
</evidence>
<comment type="catalytic activity">
    <reaction evidence="13">
        <text>L-seryl-[protein] + ATP = O-phospho-L-seryl-[protein] + ADP + H(+)</text>
        <dbReference type="Rhea" id="RHEA:17989"/>
        <dbReference type="Rhea" id="RHEA-COMP:9863"/>
        <dbReference type="Rhea" id="RHEA-COMP:11604"/>
        <dbReference type="ChEBI" id="CHEBI:15378"/>
        <dbReference type="ChEBI" id="CHEBI:29999"/>
        <dbReference type="ChEBI" id="CHEBI:30616"/>
        <dbReference type="ChEBI" id="CHEBI:83421"/>
        <dbReference type="ChEBI" id="CHEBI:456216"/>
        <dbReference type="EC" id="2.7.11.1"/>
    </reaction>
</comment>
<dbReference type="PROSITE" id="PS00916">
    <property type="entry name" value="PI3_4_KINASE_2"/>
    <property type="match status" value="1"/>
</dbReference>
<keyword evidence="7" id="KW-0227">DNA damage</keyword>
<organism evidence="17 18">
    <name type="scientific">Mycena albidolilacea</name>
    <dbReference type="NCBI Taxonomy" id="1033008"/>
    <lineage>
        <taxon>Eukaryota</taxon>
        <taxon>Fungi</taxon>
        <taxon>Dikarya</taxon>
        <taxon>Basidiomycota</taxon>
        <taxon>Agaricomycotina</taxon>
        <taxon>Agaricomycetes</taxon>
        <taxon>Agaricomycetidae</taxon>
        <taxon>Agaricales</taxon>
        <taxon>Marasmiineae</taxon>
        <taxon>Mycenaceae</taxon>
        <taxon>Mycena</taxon>
    </lineage>
</organism>
<sequence length="2074" mass="232211">MQKIFQSPHFVPPSKADLMEILSLLSSETWGEIGHDLRRLVVCFVRSSLPHFQDDVVRKTRQMLAGPHLDKECAVLLRELEERLAKDGSQIGKTGASNAPPLAKWHEEIRESVQQIIYPITISWMDDDETMSEADYAQRAVDDVRARFERQLAETDGPSRIALLDKLVKFGCAVSGCKQPDLPHPSKRLKLSTLPAALTVVARYLDGPEVEVPPGVRRRAYTFLSDAIKHHTITPERDGLAHAATTILRAIVDPDRSVRLGAGSAMAALICLYAAEGPDAWKYTQPLFSQLNEVLAGNKIPVKETLLVTVGLMGKTKNREVLGQALCFLIAQIGSTNPVLRGTACMQIIAVAEHHNKSVMAVMLPYFDQIAPFLVLRMCTHPELLAESCRIMHVSPEDFIFTTLPRTLPHLFAACEVRVIEAIGNALNSKPSTLLLNHSADILAHLFLLRGPGQTDKAMTTLLDVLMDSANQKGIDTQSVVKSSIVQLIAQLVIVMGDEDPDTANSAIPALRKVERVMVPEGDASSSDLTAFLKTYMLGVVTYVNDMLRDGRGKISVVMKRKILRSLGHMVKLIGPSISTVAPQIMATFQTMIGIPELSEVTLQSWHIFLSTPAPQDIGPHVGPTSAAFVSSWSTFSPAGRALATKSLEYLIIEIGSQLGAYLDEVIDLASIPELGRAKKRLKQLRASWSPKQELQKILDRAWSDNLTVAIQSLGELKNLMLRERKDFVSGLASGDMFDPLVGQILSALFAAACREGDGTDALRLLAFECIGALGAVDPDRFEIGTNGPTMIMTSNFTNEDDSMTFALHLIQDLLVGAFRSTSDIRYQSQLAYCIQELLKFCKFTPALVATGNNTSVPMKVRNRWNSLPKHVVETAAPLLEGRFAVPPYTTPQDLVHPIYPCHSTYREWIQWWSVHLITRASGQTAQMIFRVFRQAVRNKDVVVAHHLLPHLVLNILISGDETDAQNIRTELLTVLEDQVDAASPSSEDKKLLSAQVVFTLLDHLNKWVRIVRQELTAKKHEHKRSRNAGTNQLEEQLMRVDSILSSINENLMAKAALKCKAYARSLMNFERQIVTLREQSPQNNDLNAYYERLHEIYAHIDQPDGMEGVSTLILSPSLEHQIRQHESTGRWTSAQSCWEVRLQQSPDNLDFHLGLLRCLRNLGHYDTLRTHVRGVLTRNPEWQPALAGFQVESAWMVGAWEDVEDLAHRSTAQTSSIVIARVLLAMRSKDAASITSSLSAARSVLGTPITAAGAKGHRRSYESVLDLHLAHELEIIYNALTSLPSGSQGHSQLRQRTVAQLNASLSARLDSTLPTFRTREPVLSMRRTAFALISSPRQTSAREIGRSWLASAKIARKAGQWQTAYSAMLQAQQSSNTRFSFMESAKLVKATGEPLRALQELENSMRALGLLQDRKDSIDLTGEDDDETKRMKAKALVLRARWMNESERYESTVIFSTFLTATELQPDWESGHFHLGQFHDECFKKLPQADKLVRGLKMNSSTVKSFSRAMKHGSKYVYQTVPRLLTIWLDLGEDRRSATQETFKRLNEVVAKAIKEAPVYKWFTAFPQIVSRVGHENDEVFKNLSKLIIRVLEEYPKQALWLFTSVVKSTKSNREQRGKKILEKLTNNPNSARTGVSKLVADCTSMTNQLLNMCDAHVTDEVKTISMQKNFPALFKLGRSDLIIPLQESLTPSLPPTSSLDSDHQPFPVNAPTFHEFFDEIEVMRSLAKPRKITIRGSNGQIYMFLGKPKDDLRKDARLMDFNAIINKLLKANSESRRRQLHIRTYGVVTLNEECGFIQWVPNTIPLRPVLMKGYEARRIKSWSSEMNEIFRRIKDASDTDAAQQFRLKILANFPPVFHDWFIETFPEPTAWLASRLAYGRTAAVMSMVGFILGLGDRHCENILLDANTGDVVHVDFNCLFEKGKTLETPERVPFRLTQNIIDGLGVTGVEGVFRIACEVTMQLLRDNKDSLMSVLDAFIHDPLVEWEDEKRKLEREPSRRNQVKPSVDLRMLGKNALSPIERKLKGLYVAASSKERLAEKEVSTGNLVQMLIQEATDTANLAKMYPGWASWH</sequence>
<evidence type="ECO:0000256" key="3">
    <source>
        <dbReference type="ARBA" id="ARBA00012513"/>
    </source>
</evidence>
<dbReference type="Pfam" id="PF23593">
    <property type="entry name" value="HEAT_ATR"/>
    <property type="match status" value="1"/>
</dbReference>
<dbReference type="Pfam" id="PF02259">
    <property type="entry name" value="FAT"/>
    <property type="match status" value="1"/>
</dbReference>
<reference evidence="17" key="1">
    <citation type="submission" date="2023-03" db="EMBL/GenBank/DDBJ databases">
        <title>Massive genome expansion in bonnet fungi (Mycena s.s.) driven by repeated elements and novel gene families across ecological guilds.</title>
        <authorList>
            <consortium name="Lawrence Berkeley National Laboratory"/>
            <person name="Harder C.B."/>
            <person name="Miyauchi S."/>
            <person name="Viragh M."/>
            <person name="Kuo A."/>
            <person name="Thoen E."/>
            <person name="Andreopoulos B."/>
            <person name="Lu D."/>
            <person name="Skrede I."/>
            <person name="Drula E."/>
            <person name="Henrissat B."/>
            <person name="Morin E."/>
            <person name="Kohler A."/>
            <person name="Barry K."/>
            <person name="LaButti K."/>
            <person name="Morin E."/>
            <person name="Salamov A."/>
            <person name="Lipzen A."/>
            <person name="Mereny Z."/>
            <person name="Hegedus B."/>
            <person name="Baldrian P."/>
            <person name="Stursova M."/>
            <person name="Weitz H."/>
            <person name="Taylor A."/>
            <person name="Grigoriev I.V."/>
            <person name="Nagy L.G."/>
            <person name="Martin F."/>
            <person name="Kauserud H."/>
        </authorList>
    </citation>
    <scope>NUCLEOTIDE SEQUENCE</scope>
    <source>
        <strain evidence="17">CBHHK002</strain>
    </source>
</reference>
<keyword evidence="10" id="KW-0234">DNA repair</keyword>
<evidence type="ECO:0000259" key="14">
    <source>
        <dbReference type="PROSITE" id="PS50290"/>
    </source>
</evidence>
<evidence type="ECO:0000256" key="12">
    <source>
        <dbReference type="ARBA" id="ARBA00047899"/>
    </source>
</evidence>
<evidence type="ECO:0000256" key="11">
    <source>
        <dbReference type="ARBA" id="ARBA00023242"/>
    </source>
</evidence>